<evidence type="ECO:0000313" key="2">
    <source>
        <dbReference type="Proteomes" id="UP000800040"/>
    </source>
</evidence>
<accession>A0A6A5K173</accession>
<dbReference type="Proteomes" id="UP000800040">
    <property type="component" value="Unassembled WGS sequence"/>
</dbReference>
<protein>
    <submittedName>
        <fullName evidence="1">Uncharacterized protein</fullName>
    </submittedName>
</protein>
<sequence>MTWQWSALFRLFFAQSLLYMGSLALLKTLLHLCRRQVDHLVRHRGHETRRLIVLESRFSRLENANCWEPDLTYNRYACWFTSVVWNSQVAQSSRVFESAGLP</sequence>
<proteinExistence type="predicted"/>
<dbReference type="AlphaFoldDB" id="A0A6A5K173"/>
<name>A0A6A5K173_9PLEO</name>
<organism evidence="1 2">
    <name type="scientific">Decorospora gaudefroyi</name>
    <dbReference type="NCBI Taxonomy" id="184978"/>
    <lineage>
        <taxon>Eukaryota</taxon>
        <taxon>Fungi</taxon>
        <taxon>Dikarya</taxon>
        <taxon>Ascomycota</taxon>
        <taxon>Pezizomycotina</taxon>
        <taxon>Dothideomycetes</taxon>
        <taxon>Pleosporomycetidae</taxon>
        <taxon>Pleosporales</taxon>
        <taxon>Pleosporineae</taxon>
        <taxon>Pleosporaceae</taxon>
        <taxon>Decorospora</taxon>
    </lineage>
</organism>
<gene>
    <name evidence="1" type="ORF">BDW02DRAFT_271622</name>
</gene>
<keyword evidence="2" id="KW-1185">Reference proteome</keyword>
<evidence type="ECO:0000313" key="1">
    <source>
        <dbReference type="EMBL" id="KAF1828164.1"/>
    </source>
</evidence>
<reference evidence="1" key="1">
    <citation type="submission" date="2020-01" db="EMBL/GenBank/DDBJ databases">
        <authorList>
            <consortium name="DOE Joint Genome Institute"/>
            <person name="Haridas S."/>
            <person name="Albert R."/>
            <person name="Binder M."/>
            <person name="Bloem J."/>
            <person name="Labutti K."/>
            <person name="Salamov A."/>
            <person name="Andreopoulos B."/>
            <person name="Baker S.E."/>
            <person name="Barry K."/>
            <person name="Bills G."/>
            <person name="Bluhm B.H."/>
            <person name="Cannon C."/>
            <person name="Castanera R."/>
            <person name="Culley D.E."/>
            <person name="Daum C."/>
            <person name="Ezra D."/>
            <person name="Gonzalez J.B."/>
            <person name="Henrissat B."/>
            <person name="Kuo A."/>
            <person name="Liang C."/>
            <person name="Lipzen A."/>
            <person name="Lutzoni F."/>
            <person name="Magnuson J."/>
            <person name="Mondo S."/>
            <person name="Nolan M."/>
            <person name="Ohm R."/>
            <person name="Pangilinan J."/>
            <person name="Park H.-J."/>
            <person name="Ramirez L."/>
            <person name="Alfaro M."/>
            <person name="Sun H."/>
            <person name="Tritt A."/>
            <person name="Yoshinaga Y."/>
            <person name="Zwiers L.-H."/>
            <person name="Turgeon B.G."/>
            <person name="Goodwin S.B."/>
            <person name="Spatafora J.W."/>
            <person name="Crous P.W."/>
            <person name="Grigoriev I.V."/>
        </authorList>
    </citation>
    <scope>NUCLEOTIDE SEQUENCE</scope>
    <source>
        <strain evidence="1">P77</strain>
    </source>
</reference>
<dbReference type="EMBL" id="ML975639">
    <property type="protein sequence ID" value="KAF1828164.1"/>
    <property type="molecule type" value="Genomic_DNA"/>
</dbReference>